<dbReference type="InterPro" id="IPR032421">
    <property type="entry name" value="PMT_4TMC"/>
</dbReference>
<comment type="pathway">
    <text evidence="2 10">Protein modification; protein glycosylation.</text>
</comment>
<feature type="transmembrane region" description="Helical" evidence="10">
    <location>
        <begin position="256"/>
        <end position="274"/>
    </location>
</feature>
<keyword evidence="4 10" id="KW-0328">Glycosyltransferase</keyword>
<evidence type="ECO:0000256" key="3">
    <source>
        <dbReference type="ARBA" id="ARBA00007222"/>
    </source>
</evidence>
<dbReference type="STRING" id="471856.Jden_1964"/>
<organism evidence="14 15">
    <name type="scientific">Jonesia denitrificans (strain ATCC 14870 / DSM 20603 / BCRC 15368 / CIP 55.134 / JCM 11481 / NBRC 15587 / NCTC 10816 / Prevot 55134)</name>
    <name type="common">Listeria denitrificans</name>
    <dbReference type="NCBI Taxonomy" id="471856"/>
    <lineage>
        <taxon>Bacteria</taxon>
        <taxon>Bacillati</taxon>
        <taxon>Actinomycetota</taxon>
        <taxon>Actinomycetes</taxon>
        <taxon>Micrococcales</taxon>
        <taxon>Jonesiaceae</taxon>
        <taxon>Jonesia</taxon>
    </lineage>
</organism>
<evidence type="ECO:0000256" key="11">
    <source>
        <dbReference type="SAM" id="MobiDB-lite"/>
    </source>
</evidence>
<dbReference type="UniPathway" id="UPA00378"/>
<evidence type="ECO:0000259" key="13">
    <source>
        <dbReference type="Pfam" id="PF16192"/>
    </source>
</evidence>
<feature type="transmembrane region" description="Helical" evidence="10">
    <location>
        <begin position="448"/>
        <end position="465"/>
    </location>
</feature>
<keyword evidence="5 10" id="KW-0808">Transferase</keyword>
<feature type="transmembrane region" description="Helical" evidence="10">
    <location>
        <begin position="327"/>
        <end position="350"/>
    </location>
</feature>
<reference evidence="14 15" key="1">
    <citation type="journal article" date="2009" name="Stand. Genomic Sci.">
        <title>Complete genome sequence of Jonesia denitrificans type strain (Prevot 55134).</title>
        <authorList>
            <person name="Pukall R."/>
            <person name="Gehrich-Schroter G."/>
            <person name="Lapidus A."/>
            <person name="Nolan M."/>
            <person name="Glavina Del Rio T."/>
            <person name="Lucas S."/>
            <person name="Chen F."/>
            <person name="Tice H."/>
            <person name="Pitluck S."/>
            <person name="Cheng J.F."/>
            <person name="Copeland A."/>
            <person name="Saunders E."/>
            <person name="Brettin T."/>
            <person name="Detter J.C."/>
            <person name="Bruce D."/>
            <person name="Goodwin L."/>
            <person name="Pati A."/>
            <person name="Ivanova N."/>
            <person name="Mavromatis K."/>
            <person name="Ovchinnikova G."/>
            <person name="Chen A."/>
            <person name="Palaniappan K."/>
            <person name="Land M."/>
            <person name="Hauser L."/>
            <person name="Chang Y.J."/>
            <person name="Jeffries C.D."/>
            <person name="Chain P."/>
            <person name="Goker M."/>
            <person name="Bristow J."/>
            <person name="Eisen J.A."/>
            <person name="Markowitz V."/>
            <person name="Hugenholtz P."/>
            <person name="Kyrpides N.C."/>
            <person name="Klenk H.P."/>
            <person name="Han C."/>
        </authorList>
    </citation>
    <scope>NUCLEOTIDE SEQUENCE [LARGE SCALE GENOMIC DNA]</scope>
    <source>
        <strain evidence="15">ATCC 14870 / DSM 20603 / BCRC 15368 / CIP 55.134 / JCM 11481 / NBRC 15587 / NCTC 10816 / Prevot 55134</strain>
    </source>
</reference>
<evidence type="ECO:0000256" key="4">
    <source>
        <dbReference type="ARBA" id="ARBA00022676"/>
    </source>
</evidence>
<dbReference type="PANTHER" id="PTHR10050">
    <property type="entry name" value="DOLICHYL-PHOSPHATE-MANNOSE--PROTEIN MANNOSYLTRANSFERASE"/>
    <property type="match status" value="1"/>
</dbReference>
<dbReference type="eggNOG" id="COG4346">
    <property type="taxonomic scope" value="Bacteria"/>
</dbReference>
<keyword evidence="10" id="KW-1003">Cell membrane</keyword>
<comment type="subcellular location">
    <subcellularLocation>
        <location evidence="10">Cell membrane</location>
    </subcellularLocation>
    <subcellularLocation>
        <location evidence="1">Endomembrane system</location>
        <topology evidence="1">Multi-pass membrane protein</topology>
    </subcellularLocation>
</comment>
<feature type="transmembrane region" description="Helical" evidence="10">
    <location>
        <begin position="529"/>
        <end position="552"/>
    </location>
</feature>
<dbReference type="Pfam" id="PF02366">
    <property type="entry name" value="PMT"/>
    <property type="match status" value="1"/>
</dbReference>
<dbReference type="InterPro" id="IPR003342">
    <property type="entry name" value="ArnT-like_N"/>
</dbReference>
<dbReference type="KEGG" id="jde:Jden_1964"/>
<feature type="transmembrane region" description="Helical" evidence="10">
    <location>
        <begin position="495"/>
        <end position="517"/>
    </location>
</feature>
<dbReference type="EMBL" id="CP001706">
    <property type="protein sequence ID" value="ACV09603.1"/>
    <property type="molecule type" value="Genomic_DNA"/>
</dbReference>
<keyword evidence="15" id="KW-1185">Reference proteome</keyword>
<dbReference type="GO" id="GO:0004169">
    <property type="term" value="F:dolichyl-phosphate-mannose-protein mannosyltransferase activity"/>
    <property type="evidence" value="ECO:0007669"/>
    <property type="project" value="UniProtKB-UniRule"/>
</dbReference>
<evidence type="ECO:0000256" key="1">
    <source>
        <dbReference type="ARBA" id="ARBA00004127"/>
    </source>
</evidence>
<evidence type="ECO:0000313" key="15">
    <source>
        <dbReference type="Proteomes" id="UP000000628"/>
    </source>
</evidence>
<feature type="transmembrane region" description="Helical" evidence="10">
    <location>
        <begin position="194"/>
        <end position="212"/>
    </location>
</feature>
<keyword evidence="6 10" id="KW-0812">Transmembrane</keyword>
<dbReference type="InterPro" id="IPR027005">
    <property type="entry name" value="PMT-like"/>
</dbReference>
<evidence type="ECO:0000256" key="6">
    <source>
        <dbReference type="ARBA" id="ARBA00022692"/>
    </source>
</evidence>
<evidence type="ECO:0000256" key="8">
    <source>
        <dbReference type="ARBA" id="ARBA00023136"/>
    </source>
</evidence>
<protein>
    <recommendedName>
        <fullName evidence="9 10">Polyprenol-phosphate-mannose--protein mannosyltransferase</fullName>
        <ecNumber evidence="10">2.4.1.-</ecNumber>
    </recommendedName>
</protein>
<feature type="transmembrane region" description="Helical" evidence="10">
    <location>
        <begin position="286"/>
        <end position="306"/>
    </location>
</feature>
<dbReference type="AlphaFoldDB" id="C7R0D9"/>
<feature type="region of interest" description="Disordered" evidence="11">
    <location>
        <begin position="1"/>
        <end position="36"/>
    </location>
</feature>
<dbReference type="EC" id="2.4.1.-" evidence="10"/>
<dbReference type="PANTHER" id="PTHR10050:SF46">
    <property type="entry name" value="PROTEIN O-MANNOSYL-TRANSFERASE 2"/>
    <property type="match status" value="1"/>
</dbReference>
<gene>
    <name evidence="14" type="ordered locus">Jden_1964</name>
</gene>
<evidence type="ECO:0000256" key="2">
    <source>
        <dbReference type="ARBA" id="ARBA00004922"/>
    </source>
</evidence>
<feature type="domain" description="Protein O-mannosyl-transferase C-terminal four TM" evidence="13">
    <location>
        <begin position="383"/>
        <end position="571"/>
    </location>
</feature>
<proteinExistence type="inferred from homology"/>
<feature type="transmembrane region" description="Helical" evidence="10">
    <location>
        <begin position="218"/>
        <end position="235"/>
    </location>
</feature>
<name>C7R0D9_JONDD</name>
<accession>C7R0D9</accession>
<keyword evidence="7 10" id="KW-1133">Transmembrane helix</keyword>
<evidence type="ECO:0000256" key="5">
    <source>
        <dbReference type="ARBA" id="ARBA00022679"/>
    </source>
</evidence>
<feature type="transmembrane region" description="Helical" evidence="10">
    <location>
        <begin position="166"/>
        <end position="187"/>
    </location>
</feature>
<feature type="domain" description="ArnT-like N-terminal" evidence="12">
    <location>
        <begin position="81"/>
        <end position="322"/>
    </location>
</feature>
<evidence type="ECO:0000256" key="7">
    <source>
        <dbReference type="ARBA" id="ARBA00022989"/>
    </source>
</evidence>
<comment type="function">
    <text evidence="10">Protein O-mannosyltransferase that catalyzes the transfer of a single mannose residue from a polyprenol phospho-mannosyl lipidic donor to the hydroxyl group of selected serine and threonine residues in acceptor proteins.</text>
</comment>
<comment type="similarity">
    <text evidence="3 10">Belongs to the glycosyltransferase 39 family.</text>
</comment>
<evidence type="ECO:0000256" key="10">
    <source>
        <dbReference type="RuleBase" id="RU367007"/>
    </source>
</evidence>
<dbReference type="HOGENOM" id="CLU_021079_0_0_11"/>
<evidence type="ECO:0000313" key="14">
    <source>
        <dbReference type="EMBL" id="ACV09603.1"/>
    </source>
</evidence>
<sequence>MPDDDVNQSALSPDVAPASVPASSEKSPSVEPASEASISVVDTVGEEWRQARLSLFSPRELSLSSLSPGARLWGWLGPLLVAIVAGVARFVRLGTPPSLVFDETYYVKGAFTLRMFGVERDWPKEIDESWNAGMRDMFLPDADYVVHPPLGKWMIAAGMFDSSNAFFWRLSAAVVGTIAVFVVARIVRRMVGSTGWGMVAGGLFAIDGVAIVHARTGLLDSFLMFFVVVALAFLVHDRWLRRERLARMVAGTDDRALAAWGGAGPWLGWSRWRWAAALTLGLACGVKWSGLYFVAVFCVMIVLWDAGARRSVGITRWWWGAIVRDGIPAALVMLPTVVVGYLLSWSAWFANTSSYNRLWHEANPSSLPDWVPGPVAAVWDVGRSFVHYHQSMLTFHTGLSSEHRYEAPAWGWLLQLRPTSFFWERFDESVSCGGDECVAAVTSVGNPLIWWLGAASFVVCLWWLVRRGDWRAGVVVAGFLAGWVPWLFFPERTIFTFYVIAFAPFVYIGVAYVAFRWWTWSTTERAHAWVRPVIVFIGVLVVALSVFFYPVWTAIPVPYDFWRLHMWFPTWI</sequence>
<feature type="transmembrane region" description="Helical" evidence="10">
    <location>
        <begin position="472"/>
        <end position="489"/>
    </location>
</feature>
<keyword evidence="8 10" id="KW-0472">Membrane</keyword>
<evidence type="ECO:0000259" key="12">
    <source>
        <dbReference type="Pfam" id="PF02366"/>
    </source>
</evidence>
<evidence type="ECO:0000256" key="9">
    <source>
        <dbReference type="ARBA" id="ARBA00093617"/>
    </source>
</evidence>
<dbReference type="CAZy" id="GT39">
    <property type="family name" value="Glycosyltransferase Family 39"/>
</dbReference>
<dbReference type="Pfam" id="PF16192">
    <property type="entry name" value="PMT_4TMC"/>
    <property type="match status" value="1"/>
</dbReference>
<feature type="transmembrane region" description="Helical" evidence="10">
    <location>
        <begin position="72"/>
        <end position="91"/>
    </location>
</feature>
<dbReference type="Proteomes" id="UP000000628">
    <property type="component" value="Chromosome"/>
</dbReference>
<dbReference type="GO" id="GO:0005886">
    <property type="term" value="C:plasma membrane"/>
    <property type="evidence" value="ECO:0007669"/>
    <property type="project" value="UniProtKB-SubCell"/>
</dbReference>
<dbReference type="GO" id="GO:0012505">
    <property type="term" value="C:endomembrane system"/>
    <property type="evidence" value="ECO:0007669"/>
    <property type="project" value="UniProtKB-SubCell"/>
</dbReference>